<dbReference type="AlphaFoldDB" id="A0A158KI52"/>
<sequence length="94" mass="9897">MQPDIGDDEIGNAAVISKNGVKPSHRLGGLHCSCDGRSTICSILRVANQALSVHMLSSPTAQRSSRARGVHNRTGTPMPIAAAVLTKMSSLWCT</sequence>
<proteinExistence type="predicted"/>
<accession>A0A158KI52</accession>
<protein>
    <submittedName>
        <fullName evidence="1">Uncharacterized protein</fullName>
    </submittedName>
</protein>
<evidence type="ECO:0000313" key="2">
    <source>
        <dbReference type="Proteomes" id="UP000054770"/>
    </source>
</evidence>
<reference evidence="1" key="1">
    <citation type="submission" date="2016-01" db="EMBL/GenBank/DDBJ databases">
        <authorList>
            <person name="Peeters C."/>
        </authorList>
    </citation>
    <scope>NUCLEOTIDE SEQUENCE [LARGE SCALE GENOMIC DNA]</scope>
    <source>
        <strain evidence="1">LMG 22940</strain>
    </source>
</reference>
<name>A0A158KI52_9BURK</name>
<gene>
    <name evidence="1" type="ORF">AWB68_05861</name>
</gene>
<organism evidence="1 2">
    <name type="scientific">Caballeronia choica</name>
    <dbReference type="NCBI Taxonomy" id="326476"/>
    <lineage>
        <taxon>Bacteria</taxon>
        <taxon>Pseudomonadati</taxon>
        <taxon>Pseudomonadota</taxon>
        <taxon>Betaproteobacteria</taxon>
        <taxon>Burkholderiales</taxon>
        <taxon>Burkholderiaceae</taxon>
        <taxon>Caballeronia</taxon>
    </lineage>
</organism>
<evidence type="ECO:0000313" key="1">
    <source>
        <dbReference type="EMBL" id="SAL80459.1"/>
    </source>
</evidence>
<dbReference type="EMBL" id="FCON02000093">
    <property type="protein sequence ID" value="SAL80459.1"/>
    <property type="molecule type" value="Genomic_DNA"/>
</dbReference>
<keyword evidence="2" id="KW-1185">Reference proteome</keyword>
<comment type="caution">
    <text evidence="1">The sequence shown here is derived from an EMBL/GenBank/DDBJ whole genome shotgun (WGS) entry which is preliminary data.</text>
</comment>
<dbReference type="Proteomes" id="UP000054770">
    <property type="component" value="Unassembled WGS sequence"/>
</dbReference>